<dbReference type="GO" id="GO:0005484">
    <property type="term" value="F:SNAP receptor activity"/>
    <property type="evidence" value="ECO:0000318"/>
    <property type="project" value="GO_Central"/>
</dbReference>
<evidence type="ECO:0000256" key="11">
    <source>
        <dbReference type="ARBA" id="ARBA00023034"/>
    </source>
</evidence>
<dbReference type="GO" id="GO:0006890">
    <property type="term" value="P:retrograde vesicle-mediated transport, Golgi to endoplasmic reticulum"/>
    <property type="evidence" value="ECO:0000318"/>
    <property type="project" value="GO_Central"/>
</dbReference>
<accession>Q55CR0</accession>
<dbReference type="GO" id="GO:0006888">
    <property type="term" value="P:endoplasmic reticulum to Golgi vesicle-mediated transport"/>
    <property type="evidence" value="ECO:0000318"/>
    <property type="project" value="GO_Central"/>
</dbReference>
<evidence type="ECO:0000256" key="16">
    <source>
        <dbReference type="ARBA" id="ARBA00024248"/>
    </source>
</evidence>
<evidence type="ECO:0000256" key="10">
    <source>
        <dbReference type="ARBA" id="ARBA00022989"/>
    </source>
</evidence>
<dbReference type="HOGENOM" id="CLU_054453_4_1_1"/>
<keyword evidence="12 18" id="KW-0175">Coiled coil</keyword>
<evidence type="ECO:0000256" key="3">
    <source>
        <dbReference type="ARBA" id="ARBA00004394"/>
    </source>
</evidence>
<keyword evidence="5" id="KW-0813">Transport</keyword>
<evidence type="ECO:0000256" key="9">
    <source>
        <dbReference type="ARBA" id="ARBA00022927"/>
    </source>
</evidence>
<keyword evidence="9" id="KW-0653">Protein transport</keyword>
<evidence type="ECO:0000256" key="17">
    <source>
        <dbReference type="ARBA" id="ARBA00033315"/>
    </source>
</evidence>
<dbReference type="InterPro" id="IPR001388">
    <property type="entry name" value="Synaptobrevin-like"/>
</dbReference>
<evidence type="ECO:0000256" key="4">
    <source>
        <dbReference type="ARBA" id="ARBA00008025"/>
    </source>
</evidence>
<dbReference type="GO" id="GO:0071782">
    <property type="term" value="C:endoplasmic reticulum tubular network"/>
    <property type="evidence" value="ECO:0000314"/>
    <property type="project" value="dictyBase"/>
</dbReference>
<name>Q55CR0_DICDI</name>
<dbReference type="GO" id="GO:0048280">
    <property type="term" value="P:vesicle fusion with Golgi apparatus"/>
    <property type="evidence" value="ECO:0000318"/>
    <property type="project" value="GO_Central"/>
</dbReference>
<dbReference type="GO" id="GO:0005789">
    <property type="term" value="C:endoplasmic reticulum membrane"/>
    <property type="evidence" value="ECO:0000318"/>
    <property type="project" value="GO_Central"/>
</dbReference>
<evidence type="ECO:0000256" key="5">
    <source>
        <dbReference type="ARBA" id="ARBA00022448"/>
    </source>
</evidence>
<dbReference type="SMR" id="Q55CR0"/>
<dbReference type="InParanoid" id="Q55CR0"/>
<evidence type="ECO:0000259" key="20">
    <source>
        <dbReference type="PROSITE" id="PS50859"/>
    </source>
</evidence>
<dbReference type="InterPro" id="IPR044565">
    <property type="entry name" value="Sec22"/>
</dbReference>
<keyword evidence="11" id="KW-0333">Golgi apparatus</keyword>
<dbReference type="Proteomes" id="UP000002195">
    <property type="component" value="Unassembled WGS sequence"/>
</dbReference>
<dbReference type="GO" id="GO:0031201">
    <property type="term" value="C:SNARE complex"/>
    <property type="evidence" value="ECO:0000318"/>
    <property type="project" value="GO_Central"/>
</dbReference>
<dbReference type="CDD" id="cd15866">
    <property type="entry name" value="R-SNARE_SEC22"/>
    <property type="match status" value="1"/>
</dbReference>
<gene>
    <name evidence="22" type="ORF">DDB_G0269942</name>
</gene>
<dbReference type="VEuPathDB" id="AmoebaDB:DDB_G0269942"/>
<evidence type="ECO:0000256" key="6">
    <source>
        <dbReference type="ARBA" id="ARBA00022692"/>
    </source>
</evidence>
<dbReference type="PhylomeDB" id="Q55CR0"/>
<dbReference type="CDD" id="cd14824">
    <property type="entry name" value="Longin"/>
    <property type="match status" value="1"/>
</dbReference>
<keyword evidence="10 19" id="KW-1133">Transmembrane helix</keyword>
<feature type="transmembrane region" description="Helical" evidence="19">
    <location>
        <begin position="194"/>
        <end position="213"/>
    </location>
</feature>
<dbReference type="PRINTS" id="PR00219">
    <property type="entry name" value="SYNAPTOBREVN"/>
</dbReference>
<dbReference type="KEGG" id="ddi:DDB_G0269942"/>
<evidence type="ECO:0000313" key="22">
    <source>
        <dbReference type="EMBL" id="EAL72321.1"/>
    </source>
</evidence>
<evidence type="ECO:0000256" key="14">
    <source>
        <dbReference type="ARBA" id="ARBA00023329"/>
    </source>
</evidence>
<dbReference type="dictyBase" id="DDB_G0269942"/>
<proteinExistence type="inferred from homology"/>
<evidence type="ECO:0000256" key="15">
    <source>
        <dbReference type="ARBA" id="ARBA00024187"/>
    </source>
</evidence>
<dbReference type="STRING" id="44689.Q55CR0"/>
<keyword evidence="8" id="KW-0931">ER-Golgi transport</keyword>
<dbReference type="InterPro" id="IPR042855">
    <property type="entry name" value="V_SNARE_CC"/>
</dbReference>
<dbReference type="Gene3D" id="3.30.450.50">
    <property type="entry name" value="Longin domain"/>
    <property type="match status" value="1"/>
</dbReference>
<comment type="similarity">
    <text evidence="4">Belongs to the synaptobrevin family.</text>
</comment>
<evidence type="ECO:0000256" key="19">
    <source>
        <dbReference type="SAM" id="Phobius"/>
    </source>
</evidence>
<dbReference type="GeneID" id="8617378"/>
<comment type="subcellular location">
    <subcellularLocation>
        <location evidence="1">Cytoplasmic vesicle membrane</location>
    </subcellularLocation>
    <subcellularLocation>
        <location evidence="2">Endoplasmic reticulum membrane</location>
        <topology evidence="2">Single-pass type IV membrane protein</topology>
    </subcellularLocation>
    <subcellularLocation>
        <location evidence="15">Endoplasmic reticulum-Golgi intermediate compartment membrane</location>
    </subcellularLocation>
    <subcellularLocation>
        <location evidence="3">Golgi apparatus membrane</location>
    </subcellularLocation>
</comment>
<dbReference type="eggNOG" id="KOG0862">
    <property type="taxonomic scope" value="Eukaryota"/>
</dbReference>
<dbReference type="EMBL" id="AAFI02000005">
    <property type="protein sequence ID" value="EAL72321.1"/>
    <property type="molecule type" value="Genomic_DNA"/>
</dbReference>
<keyword evidence="7" id="KW-0256">Endoplasmic reticulum</keyword>
<comment type="caution">
    <text evidence="22">The sequence shown here is derived from an EMBL/GenBank/DDBJ whole genome shotgun (WGS) entry which is preliminary data.</text>
</comment>
<dbReference type="InterPro" id="IPR011012">
    <property type="entry name" value="Longin-like_dom_sf"/>
</dbReference>
<keyword evidence="23" id="KW-1185">Reference proteome</keyword>
<dbReference type="SUPFAM" id="SSF58038">
    <property type="entry name" value="SNARE fusion complex"/>
    <property type="match status" value="1"/>
</dbReference>
<sequence>MVLFAMLCRVTDGLMLSESMDTLNPTFDKYRLQAKAIISKLSRVSDKAVTVDANDKYYFAYIIEHEICYLAFCEKSYSKKLVFRFLDDLQKEFYNTYGFEVPSAKRPYQFIAFESFITKTKKLYQDTRAQKNLSNISVELDEVRNIMTKNIKDIVGRGEKLNELNDKTEFLLADSLKYEKQTVALSSKLFFKKYGPILIIAFFALFLYIYLYYF</sequence>
<evidence type="ECO:0000256" key="1">
    <source>
        <dbReference type="ARBA" id="ARBA00004156"/>
    </source>
</evidence>
<feature type="domain" description="V-SNARE coiled-coil homology" evidence="21">
    <location>
        <begin position="132"/>
        <end position="192"/>
    </location>
</feature>
<evidence type="ECO:0000256" key="2">
    <source>
        <dbReference type="ARBA" id="ARBA00004163"/>
    </source>
</evidence>
<dbReference type="Pfam" id="PF13774">
    <property type="entry name" value="Longin"/>
    <property type="match status" value="1"/>
</dbReference>
<dbReference type="GO" id="GO:0033116">
    <property type="term" value="C:endoplasmic reticulum-Golgi intermediate compartment membrane"/>
    <property type="evidence" value="ECO:0007669"/>
    <property type="project" value="UniProtKB-SubCell"/>
</dbReference>
<dbReference type="GO" id="GO:0015031">
    <property type="term" value="P:protein transport"/>
    <property type="evidence" value="ECO:0007669"/>
    <property type="project" value="UniProtKB-KW"/>
</dbReference>
<dbReference type="SMART" id="SM01270">
    <property type="entry name" value="Longin"/>
    <property type="match status" value="1"/>
</dbReference>
<dbReference type="FunCoup" id="Q55CR0">
    <property type="interactions" value="1209"/>
</dbReference>
<evidence type="ECO:0000313" key="23">
    <source>
        <dbReference type="Proteomes" id="UP000002195"/>
    </source>
</evidence>
<dbReference type="InterPro" id="IPR010908">
    <property type="entry name" value="Longin_dom"/>
</dbReference>
<evidence type="ECO:0000256" key="18">
    <source>
        <dbReference type="PROSITE-ProRule" id="PRU00290"/>
    </source>
</evidence>
<dbReference type="SUPFAM" id="SSF64356">
    <property type="entry name" value="SNARE-like"/>
    <property type="match status" value="1"/>
</dbReference>
<keyword evidence="13 19" id="KW-0472">Membrane</keyword>
<keyword evidence="14" id="KW-0968">Cytoplasmic vesicle</keyword>
<feature type="domain" description="Longin" evidence="20">
    <location>
        <begin position="6"/>
        <end position="117"/>
    </location>
</feature>
<dbReference type="OMA" id="FIYWRFF"/>
<dbReference type="AlphaFoldDB" id="Q55CR0"/>
<dbReference type="Gene3D" id="1.20.5.110">
    <property type="match status" value="1"/>
</dbReference>
<dbReference type="Reactome" id="R-DDI-5694530">
    <property type="pathway name" value="Cargo concentration in the ER"/>
</dbReference>
<dbReference type="PANTHER" id="PTHR45837">
    <property type="entry name" value="VESICLE-TRAFFICKING PROTEIN SEC22B"/>
    <property type="match status" value="1"/>
</dbReference>
<evidence type="ECO:0000256" key="12">
    <source>
        <dbReference type="ARBA" id="ARBA00023054"/>
    </source>
</evidence>
<dbReference type="GO" id="GO:0012507">
    <property type="term" value="C:ER to Golgi transport vesicle membrane"/>
    <property type="evidence" value="ECO:0000318"/>
    <property type="project" value="GO_Central"/>
</dbReference>
<reference evidence="22 23" key="1">
    <citation type="journal article" date="2005" name="Nature">
        <title>The genome of the social amoeba Dictyostelium discoideum.</title>
        <authorList>
            <consortium name="The Dictyostelium discoideum Sequencing Consortium"/>
            <person name="Eichinger L."/>
            <person name="Pachebat J.A."/>
            <person name="Glockner G."/>
            <person name="Rajandream M.A."/>
            <person name="Sucgang R."/>
            <person name="Berriman M."/>
            <person name="Song J."/>
            <person name="Olsen R."/>
            <person name="Szafranski K."/>
            <person name="Xu Q."/>
            <person name="Tunggal B."/>
            <person name="Kummerfeld S."/>
            <person name="Madera M."/>
            <person name="Konfortov B.A."/>
            <person name="Rivero F."/>
            <person name="Bankier A.T."/>
            <person name="Lehmann R."/>
            <person name="Hamlin N."/>
            <person name="Davies R."/>
            <person name="Gaudet P."/>
            <person name="Fey P."/>
            <person name="Pilcher K."/>
            <person name="Chen G."/>
            <person name="Saunders D."/>
            <person name="Sodergren E."/>
            <person name="Davis P."/>
            <person name="Kerhornou A."/>
            <person name="Nie X."/>
            <person name="Hall N."/>
            <person name="Anjard C."/>
            <person name="Hemphill L."/>
            <person name="Bason N."/>
            <person name="Farbrother P."/>
            <person name="Desany B."/>
            <person name="Just E."/>
            <person name="Morio T."/>
            <person name="Rost R."/>
            <person name="Churcher C."/>
            <person name="Cooper J."/>
            <person name="Haydock S."/>
            <person name="van Driessche N."/>
            <person name="Cronin A."/>
            <person name="Goodhead I."/>
            <person name="Muzny D."/>
            <person name="Mourier T."/>
            <person name="Pain A."/>
            <person name="Lu M."/>
            <person name="Harper D."/>
            <person name="Lindsay R."/>
            <person name="Hauser H."/>
            <person name="James K."/>
            <person name="Quiles M."/>
            <person name="Madan Babu M."/>
            <person name="Saito T."/>
            <person name="Buchrieser C."/>
            <person name="Wardroper A."/>
            <person name="Felder M."/>
            <person name="Thangavelu M."/>
            <person name="Johnson D."/>
            <person name="Knights A."/>
            <person name="Loulseged H."/>
            <person name="Mungall K."/>
            <person name="Oliver K."/>
            <person name="Price C."/>
            <person name="Quail M.A."/>
            <person name="Urushihara H."/>
            <person name="Hernandez J."/>
            <person name="Rabbinowitsch E."/>
            <person name="Steffen D."/>
            <person name="Sanders M."/>
            <person name="Ma J."/>
            <person name="Kohara Y."/>
            <person name="Sharp S."/>
            <person name="Simmonds M."/>
            <person name="Spiegler S."/>
            <person name="Tivey A."/>
            <person name="Sugano S."/>
            <person name="White B."/>
            <person name="Walker D."/>
            <person name="Woodward J."/>
            <person name="Winckler T."/>
            <person name="Tanaka Y."/>
            <person name="Shaulsky G."/>
            <person name="Schleicher M."/>
            <person name="Weinstock G."/>
            <person name="Rosenthal A."/>
            <person name="Cox E.C."/>
            <person name="Chisholm R.L."/>
            <person name="Gibbs R."/>
            <person name="Loomis W.F."/>
            <person name="Platzer M."/>
            <person name="Kay R.R."/>
            <person name="Williams J."/>
            <person name="Dear P.H."/>
            <person name="Noegel A.A."/>
            <person name="Barrell B."/>
            <person name="Kuspa A."/>
        </authorList>
    </citation>
    <scope>NUCLEOTIDE SEQUENCE [LARGE SCALE GENOMIC DNA]</scope>
    <source>
        <strain evidence="22 23">AX4</strain>
    </source>
</reference>
<dbReference type="Pfam" id="PF00957">
    <property type="entry name" value="Synaptobrevin"/>
    <property type="match status" value="1"/>
</dbReference>
<dbReference type="PRO" id="PR:Q55CR0"/>
<dbReference type="PROSITE" id="PS50892">
    <property type="entry name" value="V_SNARE"/>
    <property type="match status" value="1"/>
</dbReference>
<dbReference type="Reactome" id="R-DDI-6811434">
    <property type="pathway name" value="COPI-dependent Golgi-to-ER retrograde traffic"/>
</dbReference>
<evidence type="ECO:0000259" key="21">
    <source>
        <dbReference type="PROSITE" id="PS50892"/>
    </source>
</evidence>
<protein>
    <recommendedName>
        <fullName evidence="16">Vesicle-trafficking protein SEC22b</fullName>
    </recommendedName>
    <alternativeName>
        <fullName evidence="17">SEC22 vesicle-trafficking protein homolog B</fullName>
    </alternativeName>
</protein>
<dbReference type="GO" id="GO:0000139">
    <property type="term" value="C:Golgi membrane"/>
    <property type="evidence" value="ECO:0000318"/>
    <property type="project" value="GO_Central"/>
</dbReference>
<dbReference type="RefSeq" id="XP_646421.1">
    <property type="nucleotide sequence ID" value="XM_641329.1"/>
</dbReference>
<organism evidence="22 23">
    <name type="scientific">Dictyostelium discoideum</name>
    <name type="common">Social amoeba</name>
    <dbReference type="NCBI Taxonomy" id="44689"/>
    <lineage>
        <taxon>Eukaryota</taxon>
        <taxon>Amoebozoa</taxon>
        <taxon>Evosea</taxon>
        <taxon>Eumycetozoa</taxon>
        <taxon>Dictyostelia</taxon>
        <taxon>Dictyosteliales</taxon>
        <taxon>Dictyosteliaceae</taxon>
        <taxon>Dictyostelium</taxon>
    </lineage>
</organism>
<dbReference type="PaxDb" id="44689-DDB0190688"/>
<evidence type="ECO:0000256" key="13">
    <source>
        <dbReference type="ARBA" id="ARBA00023136"/>
    </source>
</evidence>
<dbReference type="PROSITE" id="PS50859">
    <property type="entry name" value="LONGIN"/>
    <property type="match status" value="1"/>
</dbReference>
<evidence type="ECO:0000256" key="7">
    <source>
        <dbReference type="ARBA" id="ARBA00022824"/>
    </source>
</evidence>
<keyword evidence="6 19" id="KW-0812">Transmembrane</keyword>
<dbReference type="Reactome" id="R-DDI-204005">
    <property type="pathway name" value="COPII-mediated vesicle transport"/>
</dbReference>
<evidence type="ECO:0000256" key="8">
    <source>
        <dbReference type="ARBA" id="ARBA00022892"/>
    </source>
</evidence>